<name>A0A9W4SRJ9_9GLOM</name>
<protein>
    <submittedName>
        <fullName evidence="2">12918_t:CDS:1</fullName>
    </submittedName>
</protein>
<feature type="region of interest" description="Disordered" evidence="1">
    <location>
        <begin position="78"/>
        <end position="99"/>
    </location>
</feature>
<feature type="region of interest" description="Disordered" evidence="1">
    <location>
        <begin position="121"/>
        <end position="146"/>
    </location>
</feature>
<dbReference type="Proteomes" id="UP001153678">
    <property type="component" value="Unassembled WGS sequence"/>
</dbReference>
<evidence type="ECO:0000313" key="2">
    <source>
        <dbReference type="EMBL" id="CAI2178668.1"/>
    </source>
</evidence>
<accession>A0A9W4SRJ9</accession>
<dbReference type="OrthoDB" id="2430695at2759"/>
<proteinExistence type="predicted"/>
<sequence>MSSKYFDQNPASWSVLDFLNKCELEPFQLKIDNYIKCLKTIVDNEQGDRKNSAQMLLDRYREASKYFFTEISGKSGVTETYSASDMPSHELGSQPDRQKAKGWEEKRLRGQTHIHQSINGNGNIVGNINKRNAETSSSSPSLEIPIVRPSTPEHQIYSTSVNQELIKQLNQEKKKVKSIL</sequence>
<dbReference type="AlphaFoldDB" id="A0A9W4SRJ9"/>
<gene>
    <name evidence="2" type="ORF">FWILDA_LOCUS8701</name>
</gene>
<evidence type="ECO:0000313" key="3">
    <source>
        <dbReference type="Proteomes" id="UP001153678"/>
    </source>
</evidence>
<reference evidence="2" key="1">
    <citation type="submission" date="2022-08" db="EMBL/GenBank/DDBJ databases">
        <authorList>
            <person name="Kallberg Y."/>
            <person name="Tangrot J."/>
            <person name="Rosling A."/>
        </authorList>
    </citation>
    <scope>NUCLEOTIDE SEQUENCE</scope>
    <source>
        <strain evidence="2">Wild A</strain>
    </source>
</reference>
<organism evidence="2 3">
    <name type="scientific">Funneliformis geosporum</name>
    <dbReference type="NCBI Taxonomy" id="1117311"/>
    <lineage>
        <taxon>Eukaryota</taxon>
        <taxon>Fungi</taxon>
        <taxon>Fungi incertae sedis</taxon>
        <taxon>Mucoromycota</taxon>
        <taxon>Glomeromycotina</taxon>
        <taxon>Glomeromycetes</taxon>
        <taxon>Glomerales</taxon>
        <taxon>Glomeraceae</taxon>
        <taxon>Funneliformis</taxon>
    </lineage>
</organism>
<evidence type="ECO:0000256" key="1">
    <source>
        <dbReference type="SAM" id="MobiDB-lite"/>
    </source>
</evidence>
<dbReference type="EMBL" id="CAMKVN010001898">
    <property type="protein sequence ID" value="CAI2178668.1"/>
    <property type="molecule type" value="Genomic_DNA"/>
</dbReference>
<keyword evidence="3" id="KW-1185">Reference proteome</keyword>
<comment type="caution">
    <text evidence="2">The sequence shown here is derived from an EMBL/GenBank/DDBJ whole genome shotgun (WGS) entry which is preliminary data.</text>
</comment>